<feature type="transmembrane region" description="Helical" evidence="1">
    <location>
        <begin position="12"/>
        <end position="29"/>
    </location>
</feature>
<evidence type="ECO:0000313" key="2">
    <source>
        <dbReference type="EMBL" id="BBA35111.1"/>
    </source>
</evidence>
<reference evidence="2 3" key="1">
    <citation type="submission" date="2016-12" db="EMBL/GenBank/DDBJ databases">
        <title>Genome sequencing of Methylocaldum marinum.</title>
        <authorList>
            <person name="Takeuchi M."/>
            <person name="Kamagata Y."/>
            <person name="Hiraoka S."/>
            <person name="Oshima K."/>
            <person name="Hattori M."/>
            <person name="Iwasaki W."/>
        </authorList>
    </citation>
    <scope>NUCLEOTIDE SEQUENCE [LARGE SCALE GENOMIC DNA]</scope>
    <source>
        <strain evidence="2 3">S8</strain>
    </source>
</reference>
<accession>A0A250KVV0</accession>
<name>A0A250KVV0_9GAMM</name>
<dbReference type="AlphaFoldDB" id="A0A250KVV0"/>
<keyword evidence="1" id="KW-0472">Membrane</keyword>
<dbReference type="EMBL" id="AP017928">
    <property type="protein sequence ID" value="BBA35111.1"/>
    <property type="molecule type" value="Genomic_DNA"/>
</dbReference>
<evidence type="ECO:0000256" key="1">
    <source>
        <dbReference type="SAM" id="Phobius"/>
    </source>
</evidence>
<protein>
    <submittedName>
        <fullName evidence="2">Uncharacterized protein</fullName>
    </submittedName>
</protein>
<gene>
    <name evidence="2" type="ORF">sS8_3168</name>
</gene>
<dbReference type="RefSeq" id="WP_119630375.1">
    <property type="nucleotide sequence ID" value="NZ_AP017928.1"/>
</dbReference>
<evidence type="ECO:0000313" key="3">
    <source>
        <dbReference type="Proteomes" id="UP000266313"/>
    </source>
</evidence>
<organism evidence="2 3">
    <name type="scientific">Methylocaldum marinum</name>
    <dbReference type="NCBI Taxonomy" id="1432792"/>
    <lineage>
        <taxon>Bacteria</taxon>
        <taxon>Pseudomonadati</taxon>
        <taxon>Pseudomonadota</taxon>
        <taxon>Gammaproteobacteria</taxon>
        <taxon>Methylococcales</taxon>
        <taxon>Methylococcaceae</taxon>
        <taxon>Methylocaldum</taxon>
    </lineage>
</organism>
<sequence length="202" mass="23819">MTAETDIFYWKLIPIVTACLSLIVIYANARFGIRNKQADLIIHFHKQFDELQKKRTELLTAQSEKAAAVQGAWSQQRIDVEADMFFDRFWSLQFDQFLAWYEGYVPSRLYVYWVFSRWRELHKVTAEWSIADKTLSSTLDELRHRWQNNPDKSSRLSTHVTKFLGLMYSLKQNAASADIDKYLREYGPSPARQLARKMFGAY</sequence>
<dbReference type="KEGG" id="mmai:sS8_3168"/>
<keyword evidence="3" id="KW-1185">Reference proteome</keyword>
<keyword evidence="1" id="KW-1133">Transmembrane helix</keyword>
<proteinExistence type="predicted"/>
<dbReference type="Proteomes" id="UP000266313">
    <property type="component" value="Chromosome"/>
</dbReference>
<keyword evidence="1" id="KW-0812">Transmembrane</keyword>
<dbReference type="OrthoDB" id="9993508at2"/>